<comment type="caution">
    <text evidence="2">The sequence shown here is derived from an EMBL/GenBank/DDBJ whole genome shotgun (WGS) entry which is preliminary data.</text>
</comment>
<dbReference type="InterPro" id="IPR036873">
    <property type="entry name" value="Rhodanese-like_dom_sf"/>
</dbReference>
<dbReference type="SMART" id="SM00450">
    <property type="entry name" value="RHOD"/>
    <property type="match status" value="1"/>
</dbReference>
<protein>
    <recommendedName>
        <fullName evidence="1">Rhodanese domain-containing protein</fullName>
    </recommendedName>
</protein>
<feature type="domain" description="Rhodanese" evidence="1">
    <location>
        <begin position="57"/>
        <end position="154"/>
    </location>
</feature>
<dbReference type="AlphaFoldDB" id="A0A9P6Q367"/>
<evidence type="ECO:0000313" key="2">
    <source>
        <dbReference type="EMBL" id="KAG0257664.1"/>
    </source>
</evidence>
<organism evidence="2 3">
    <name type="scientific">Actinomortierella ambigua</name>
    <dbReference type="NCBI Taxonomy" id="1343610"/>
    <lineage>
        <taxon>Eukaryota</taxon>
        <taxon>Fungi</taxon>
        <taxon>Fungi incertae sedis</taxon>
        <taxon>Mucoromycota</taxon>
        <taxon>Mortierellomycotina</taxon>
        <taxon>Mortierellomycetes</taxon>
        <taxon>Mortierellales</taxon>
        <taxon>Mortierellaceae</taxon>
        <taxon>Actinomortierella</taxon>
    </lineage>
</organism>
<dbReference type="GO" id="GO:0005739">
    <property type="term" value="C:mitochondrion"/>
    <property type="evidence" value="ECO:0007669"/>
    <property type="project" value="TreeGrafter"/>
</dbReference>
<dbReference type="PANTHER" id="PTHR44086">
    <property type="entry name" value="THIOSULFATE SULFURTRANSFERASE RDL2, MITOCHONDRIAL-RELATED"/>
    <property type="match status" value="1"/>
</dbReference>
<dbReference type="EMBL" id="JAAAJB010000351">
    <property type="protein sequence ID" value="KAG0257664.1"/>
    <property type="molecule type" value="Genomic_DNA"/>
</dbReference>
<dbReference type="Pfam" id="PF00581">
    <property type="entry name" value="Rhodanese"/>
    <property type="match status" value="1"/>
</dbReference>
<dbReference type="Proteomes" id="UP000807716">
    <property type="component" value="Unassembled WGS sequence"/>
</dbReference>
<dbReference type="SUPFAM" id="SSF52821">
    <property type="entry name" value="Rhodanese/Cell cycle control phosphatase"/>
    <property type="match status" value="1"/>
</dbReference>
<evidence type="ECO:0000313" key="3">
    <source>
        <dbReference type="Proteomes" id="UP000807716"/>
    </source>
</evidence>
<dbReference type="PROSITE" id="PS50206">
    <property type="entry name" value="RHODANESE_3"/>
    <property type="match status" value="1"/>
</dbReference>
<accession>A0A9P6Q367</accession>
<dbReference type="GO" id="GO:0004792">
    <property type="term" value="F:thiosulfate-cyanide sulfurtransferase activity"/>
    <property type="evidence" value="ECO:0007669"/>
    <property type="project" value="TreeGrafter"/>
</dbReference>
<keyword evidence="3" id="KW-1185">Reference proteome</keyword>
<evidence type="ECO:0000259" key="1">
    <source>
        <dbReference type="PROSITE" id="PS50206"/>
    </source>
</evidence>
<gene>
    <name evidence="2" type="ORF">DFQ27_005002</name>
</gene>
<proteinExistence type="predicted"/>
<dbReference type="PANTHER" id="PTHR44086:SF10">
    <property type="entry name" value="THIOSULFATE SULFURTRANSFERASE_RHODANESE-LIKE DOMAIN-CONTAINING PROTEIN 3"/>
    <property type="match status" value="1"/>
</dbReference>
<dbReference type="Gene3D" id="3.40.250.10">
    <property type="entry name" value="Rhodanese-like domain"/>
    <property type="match status" value="1"/>
</dbReference>
<dbReference type="InterPro" id="IPR001763">
    <property type="entry name" value="Rhodanese-like_dom"/>
</dbReference>
<reference evidence="2" key="1">
    <citation type="journal article" date="2020" name="Fungal Divers.">
        <title>Resolving the Mortierellaceae phylogeny through synthesis of multi-gene phylogenetics and phylogenomics.</title>
        <authorList>
            <person name="Vandepol N."/>
            <person name="Liber J."/>
            <person name="Desiro A."/>
            <person name="Na H."/>
            <person name="Kennedy M."/>
            <person name="Barry K."/>
            <person name="Grigoriev I.V."/>
            <person name="Miller A.N."/>
            <person name="O'Donnell K."/>
            <person name="Stajich J.E."/>
            <person name="Bonito G."/>
        </authorList>
    </citation>
    <scope>NUCLEOTIDE SEQUENCE</scope>
    <source>
        <strain evidence="2">BC1065</strain>
    </source>
</reference>
<sequence>MPSFSSLVLPSLYHATRQAAPRVARSSASFSTFSANAMANKPDLVTFEELDERIHKSDKNYVLIDVREPGEVTQGVIPTSHHIPVGTLQEALTLEAKEFEARFGFKKFDKNDEVIFYCRSGRRSGIAFETAKSLGYSSVRNYAGSWIDYESKVKGQ</sequence>
<name>A0A9P6Q367_9FUNG</name>
<dbReference type="OrthoDB" id="566238at2759"/>